<dbReference type="PROSITE" id="PS51257">
    <property type="entry name" value="PROKAR_LIPOPROTEIN"/>
    <property type="match status" value="1"/>
</dbReference>
<sequence>MTLNRLALAALALVLTVASCKKDNDFVENKVPVADAGPSATVSTTDSAVVTGKGTDADGNVVAYLWSQVSGPVNANIVNPGSAATTIKFNTSGSYVFQLMVTDNKGATGVDTMTIVYNGPKTLVLQPNNNAGEYQLVNLLGNDASGIAGNSIDADAWTSGGGTYNLRGILKFDLSSIPASATVKSATLYLYSAINPATGNMVDANYGSANTALLQQITAPWTTSSINWFNPPAVNTGTQITVAQAPQGQLDLALDVKSHVATMVSNNANYGWMLRLQTENYYNSRIFVSSRNQAYPDKHPKLVVVYQ</sequence>
<dbReference type="Pfam" id="PF22352">
    <property type="entry name" value="K319L-like_PKD"/>
    <property type="match status" value="1"/>
</dbReference>
<keyword evidence="3 4" id="KW-0732">Signal</keyword>
<evidence type="ECO:0000313" key="7">
    <source>
        <dbReference type="Proteomes" id="UP000192277"/>
    </source>
</evidence>
<organism evidence="6 7">
    <name type="scientific">Niastella koreensis</name>
    <dbReference type="NCBI Taxonomy" id="354356"/>
    <lineage>
        <taxon>Bacteria</taxon>
        <taxon>Pseudomonadati</taxon>
        <taxon>Bacteroidota</taxon>
        <taxon>Chitinophagia</taxon>
        <taxon>Chitinophagales</taxon>
        <taxon>Chitinophagaceae</taxon>
        <taxon>Niastella</taxon>
    </lineage>
</organism>
<keyword evidence="2" id="KW-0964">Secreted</keyword>
<dbReference type="Gene3D" id="2.60.40.10">
    <property type="entry name" value="Immunoglobulins"/>
    <property type="match status" value="1"/>
</dbReference>
<dbReference type="PANTHER" id="PTHR46182:SF2">
    <property type="entry name" value="FI19480P1"/>
    <property type="match status" value="1"/>
</dbReference>
<dbReference type="InterPro" id="IPR055372">
    <property type="entry name" value="CBM96"/>
</dbReference>
<keyword evidence="7" id="KW-1185">Reference proteome</keyword>
<dbReference type="InterPro" id="IPR029865">
    <property type="entry name" value="KIAA0319-like"/>
</dbReference>
<dbReference type="SUPFAM" id="SSF49299">
    <property type="entry name" value="PKD domain"/>
    <property type="match status" value="1"/>
</dbReference>
<dbReference type="InterPro" id="IPR035986">
    <property type="entry name" value="PKD_dom_sf"/>
</dbReference>
<reference evidence="6 7" key="1">
    <citation type="submission" date="2016-04" db="EMBL/GenBank/DDBJ databases">
        <authorList>
            <person name="Chen L."/>
            <person name="Zhuang W."/>
            <person name="Wang G."/>
        </authorList>
    </citation>
    <scope>NUCLEOTIDE SEQUENCE [LARGE SCALE GENOMIC DNA]</scope>
    <source>
        <strain evidence="7">GR20</strain>
    </source>
</reference>
<comment type="subcellular location">
    <subcellularLocation>
        <location evidence="1">Secreted</location>
    </subcellularLocation>
</comment>
<evidence type="ECO:0000256" key="1">
    <source>
        <dbReference type="ARBA" id="ARBA00004613"/>
    </source>
</evidence>
<proteinExistence type="predicted"/>
<name>A0ABX3NN48_9BACT</name>
<evidence type="ECO:0000256" key="4">
    <source>
        <dbReference type="SAM" id="SignalP"/>
    </source>
</evidence>
<dbReference type="PANTHER" id="PTHR46182">
    <property type="entry name" value="FI19480P1"/>
    <property type="match status" value="1"/>
</dbReference>
<dbReference type="Proteomes" id="UP000192277">
    <property type="component" value="Unassembled WGS sequence"/>
</dbReference>
<evidence type="ECO:0000256" key="2">
    <source>
        <dbReference type="ARBA" id="ARBA00022525"/>
    </source>
</evidence>
<dbReference type="InterPro" id="IPR022409">
    <property type="entry name" value="PKD/Chitinase_dom"/>
</dbReference>
<dbReference type="EMBL" id="LWBO01000077">
    <property type="protein sequence ID" value="OQP40315.1"/>
    <property type="molecule type" value="Genomic_DNA"/>
</dbReference>
<evidence type="ECO:0000313" key="6">
    <source>
        <dbReference type="EMBL" id="OQP40315.1"/>
    </source>
</evidence>
<dbReference type="InterPro" id="IPR013783">
    <property type="entry name" value="Ig-like_fold"/>
</dbReference>
<comment type="caution">
    <text evidence="6">The sequence shown here is derived from an EMBL/GenBank/DDBJ whole genome shotgun (WGS) entry which is preliminary data.</text>
</comment>
<dbReference type="CDD" id="cd00146">
    <property type="entry name" value="PKD"/>
    <property type="match status" value="1"/>
</dbReference>
<accession>A0ABX3NN48</accession>
<dbReference type="NCBIfam" id="NF033679">
    <property type="entry name" value="DNRLRE_dom"/>
    <property type="match status" value="1"/>
</dbReference>
<feature type="signal peptide" evidence="4">
    <location>
        <begin position="1"/>
        <end position="21"/>
    </location>
</feature>
<evidence type="ECO:0000259" key="5">
    <source>
        <dbReference type="SMART" id="SM00089"/>
    </source>
</evidence>
<dbReference type="Pfam" id="PF24517">
    <property type="entry name" value="CBM96"/>
    <property type="match status" value="1"/>
</dbReference>
<feature type="domain" description="PKD/Chitinase" evidence="5">
    <location>
        <begin position="33"/>
        <end position="120"/>
    </location>
</feature>
<evidence type="ECO:0000256" key="3">
    <source>
        <dbReference type="ARBA" id="ARBA00022729"/>
    </source>
</evidence>
<protein>
    <recommendedName>
        <fullName evidence="5">PKD/Chitinase domain-containing protein</fullName>
    </recommendedName>
</protein>
<dbReference type="RefSeq" id="WP_014217793.1">
    <property type="nucleotide sequence ID" value="NZ_LWBO01000077.1"/>
</dbReference>
<dbReference type="SMART" id="SM00089">
    <property type="entry name" value="PKD"/>
    <property type="match status" value="1"/>
</dbReference>
<gene>
    <name evidence="6" type="ORF">A4D02_15460</name>
</gene>
<feature type="chain" id="PRO_5045303750" description="PKD/Chitinase domain-containing protein" evidence="4">
    <location>
        <begin position="22"/>
        <end position="307"/>
    </location>
</feature>